<gene>
    <name evidence="2" type="ORF">GSPATT00024745001</name>
</gene>
<reference evidence="2 3" key="1">
    <citation type="journal article" date="2006" name="Nature">
        <title>Global trends of whole-genome duplications revealed by the ciliate Paramecium tetraurelia.</title>
        <authorList>
            <consortium name="Genoscope"/>
            <person name="Aury J.-M."/>
            <person name="Jaillon O."/>
            <person name="Duret L."/>
            <person name="Noel B."/>
            <person name="Jubin C."/>
            <person name="Porcel B.M."/>
            <person name="Segurens B."/>
            <person name="Daubin V."/>
            <person name="Anthouard V."/>
            <person name="Aiach N."/>
            <person name="Arnaiz O."/>
            <person name="Billaut A."/>
            <person name="Beisson J."/>
            <person name="Blanc I."/>
            <person name="Bouhouche K."/>
            <person name="Camara F."/>
            <person name="Duharcourt S."/>
            <person name="Guigo R."/>
            <person name="Gogendeau D."/>
            <person name="Katinka M."/>
            <person name="Keller A.-M."/>
            <person name="Kissmehl R."/>
            <person name="Klotz C."/>
            <person name="Koll F."/>
            <person name="Le Moue A."/>
            <person name="Lepere C."/>
            <person name="Malinsky S."/>
            <person name="Nowacki M."/>
            <person name="Nowak J.K."/>
            <person name="Plattner H."/>
            <person name="Poulain J."/>
            <person name="Ruiz F."/>
            <person name="Serrano V."/>
            <person name="Zagulski M."/>
            <person name="Dessen P."/>
            <person name="Betermier M."/>
            <person name="Weissenbach J."/>
            <person name="Scarpelli C."/>
            <person name="Schachter V."/>
            <person name="Sperling L."/>
            <person name="Meyer E."/>
            <person name="Cohen J."/>
            <person name="Wincker P."/>
        </authorList>
    </citation>
    <scope>NUCLEOTIDE SEQUENCE [LARGE SCALE GENOMIC DNA]</scope>
    <source>
        <strain evidence="2 3">Stock d4-2</strain>
    </source>
</reference>
<dbReference type="KEGG" id="ptm:GSPATT00024745001"/>
<dbReference type="RefSeq" id="XP_001459411.1">
    <property type="nucleotide sequence ID" value="XM_001459374.1"/>
</dbReference>
<dbReference type="OrthoDB" id="10318750at2759"/>
<protein>
    <submittedName>
        <fullName evidence="2">Uncharacterized protein</fullName>
    </submittedName>
</protein>
<dbReference type="Proteomes" id="UP000000600">
    <property type="component" value="Unassembled WGS sequence"/>
</dbReference>
<evidence type="ECO:0000256" key="1">
    <source>
        <dbReference type="SAM" id="Coils"/>
    </source>
</evidence>
<dbReference type="EMBL" id="CT868666">
    <property type="protein sequence ID" value="CAK92014.1"/>
    <property type="molecule type" value="Genomic_DNA"/>
</dbReference>
<dbReference type="OMA" id="QYVQGQM"/>
<dbReference type="GeneID" id="5045196"/>
<sequence length="245" mass="28516">MKILSKGCEIVAVQNEKIHSIKSEHYLKNEDVELYIFQDESVKSIEYIHYKDILRKGKPNYILGIKKISGSGGLEIVIANCINPNTLIMEQNDQEFNCQAVRKWLNFKSQNQLHQFSQLYRTLKDLQNAQTTAIRVKQHDTLDVFHSCVDLSHLTNRNDSLKELEQQYVQGQMKWAQIDMENAELATSIQQLQHELQQRKQQINKLKFQYENNAYQLIQSKQQLGDVINQALEIKDSQILAKLGL</sequence>
<accession>A0E9P7</accession>
<organism evidence="2 3">
    <name type="scientific">Paramecium tetraurelia</name>
    <dbReference type="NCBI Taxonomy" id="5888"/>
    <lineage>
        <taxon>Eukaryota</taxon>
        <taxon>Sar</taxon>
        <taxon>Alveolata</taxon>
        <taxon>Ciliophora</taxon>
        <taxon>Intramacronucleata</taxon>
        <taxon>Oligohymenophorea</taxon>
        <taxon>Peniculida</taxon>
        <taxon>Parameciidae</taxon>
        <taxon>Paramecium</taxon>
    </lineage>
</organism>
<name>A0E9P7_PARTE</name>
<evidence type="ECO:0000313" key="3">
    <source>
        <dbReference type="Proteomes" id="UP000000600"/>
    </source>
</evidence>
<evidence type="ECO:0000313" key="2">
    <source>
        <dbReference type="EMBL" id="CAK92014.1"/>
    </source>
</evidence>
<keyword evidence="3" id="KW-1185">Reference proteome</keyword>
<dbReference type="AlphaFoldDB" id="A0E9P7"/>
<proteinExistence type="predicted"/>
<dbReference type="InParanoid" id="A0E9P7"/>
<keyword evidence="1" id="KW-0175">Coiled coil</keyword>
<dbReference type="HOGENOM" id="CLU_1135375_0_0_1"/>
<feature type="coiled-coil region" evidence="1">
    <location>
        <begin position="182"/>
        <end position="209"/>
    </location>
</feature>